<keyword evidence="2 5" id="KW-0812">Transmembrane</keyword>
<feature type="transmembrane region" description="Helical" evidence="5">
    <location>
        <begin position="151"/>
        <end position="173"/>
    </location>
</feature>
<dbReference type="Proteomes" id="UP000199039">
    <property type="component" value="Unassembled WGS sequence"/>
</dbReference>
<evidence type="ECO:0000256" key="5">
    <source>
        <dbReference type="RuleBase" id="RU363032"/>
    </source>
</evidence>
<comment type="similarity">
    <text evidence="5">Belongs to the binding-protein-dependent transport system permease family.</text>
</comment>
<dbReference type="OrthoDB" id="9778910at2"/>
<feature type="transmembrane region" description="Helical" evidence="5">
    <location>
        <begin position="7"/>
        <end position="25"/>
    </location>
</feature>
<evidence type="ECO:0000256" key="4">
    <source>
        <dbReference type="ARBA" id="ARBA00023136"/>
    </source>
</evidence>
<organism evidence="7 8">
    <name type="scientific">Sanguibacter gelidistatuariae</name>
    <dbReference type="NCBI Taxonomy" id="1814289"/>
    <lineage>
        <taxon>Bacteria</taxon>
        <taxon>Bacillati</taxon>
        <taxon>Actinomycetota</taxon>
        <taxon>Actinomycetes</taxon>
        <taxon>Micrococcales</taxon>
        <taxon>Sanguibacteraceae</taxon>
        <taxon>Sanguibacter</taxon>
    </lineage>
</organism>
<feature type="transmembrane region" description="Helical" evidence="5">
    <location>
        <begin position="193"/>
        <end position="214"/>
    </location>
</feature>
<evidence type="ECO:0000256" key="1">
    <source>
        <dbReference type="ARBA" id="ARBA00004141"/>
    </source>
</evidence>
<dbReference type="EMBL" id="FMYH01000001">
    <property type="protein sequence ID" value="SDB92538.1"/>
    <property type="molecule type" value="Genomic_DNA"/>
</dbReference>
<dbReference type="InterPro" id="IPR000515">
    <property type="entry name" value="MetI-like"/>
</dbReference>
<evidence type="ECO:0000313" key="7">
    <source>
        <dbReference type="EMBL" id="SDB92538.1"/>
    </source>
</evidence>
<feature type="transmembrane region" description="Helical" evidence="5">
    <location>
        <begin position="256"/>
        <end position="277"/>
    </location>
</feature>
<feature type="transmembrane region" description="Helical" evidence="5">
    <location>
        <begin position="105"/>
        <end position="130"/>
    </location>
</feature>
<dbReference type="CDD" id="cd06261">
    <property type="entry name" value="TM_PBP2"/>
    <property type="match status" value="1"/>
</dbReference>
<sequence length="331" mass="36300">MKYYVRRITFYLITVWAAITLNFVLPRLTPGDPAEIMLAKLARSGVQITDQLVRSVNLLLGGATEGSLWDQYVNYLGKIFTGDLGVSITSYPAPVVDLIAKALPWTIGLVGIATIIAFILGVGLGAWAGWKRGTWADNLVPATTLIQSIPYFWIALLLLYIFSVKLQWLPIFGGYDVYSFANPELSWAFISSVVYYGFLPALTIVLSSVGGWLLGMRNMMVTTLAEDYITTAEAKGLRPRRIFTAYAARNAGLPSIAGFAISLAFVVSGSIVMEQVFSYPGIGMLLIRAVQGKDYALMQGIFLVITLTVLAANFLMDIFYGFIDPRARQNG</sequence>
<proteinExistence type="inferred from homology"/>
<feature type="domain" description="ABC transmembrane type-1" evidence="6">
    <location>
        <begin position="103"/>
        <end position="316"/>
    </location>
</feature>
<dbReference type="Pfam" id="PF00528">
    <property type="entry name" value="BPD_transp_1"/>
    <property type="match status" value="1"/>
</dbReference>
<dbReference type="PANTHER" id="PTHR43376">
    <property type="entry name" value="OLIGOPEPTIDE TRANSPORT SYSTEM PERMEASE PROTEIN"/>
    <property type="match status" value="1"/>
</dbReference>
<dbReference type="PROSITE" id="PS50928">
    <property type="entry name" value="ABC_TM1"/>
    <property type="match status" value="1"/>
</dbReference>
<evidence type="ECO:0000313" key="8">
    <source>
        <dbReference type="Proteomes" id="UP000199039"/>
    </source>
</evidence>
<keyword evidence="8" id="KW-1185">Reference proteome</keyword>
<protein>
    <submittedName>
        <fullName evidence="7">Peptide/nickel transport system permease protein</fullName>
    </submittedName>
</protein>
<dbReference type="Gene3D" id="1.10.3720.10">
    <property type="entry name" value="MetI-like"/>
    <property type="match status" value="1"/>
</dbReference>
<feature type="transmembrane region" description="Helical" evidence="5">
    <location>
        <begin position="297"/>
        <end position="323"/>
    </location>
</feature>
<evidence type="ECO:0000256" key="3">
    <source>
        <dbReference type="ARBA" id="ARBA00022989"/>
    </source>
</evidence>
<dbReference type="GO" id="GO:0005886">
    <property type="term" value="C:plasma membrane"/>
    <property type="evidence" value="ECO:0007669"/>
    <property type="project" value="UniProtKB-SubCell"/>
</dbReference>
<evidence type="ECO:0000256" key="2">
    <source>
        <dbReference type="ARBA" id="ARBA00022692"/>
    </source>
</evidence>
<reference evidence="7 8" key="1">
    <citation type="submission" date="2016-09" db="EMBL/GenBank/DDBJ databases">
        <authorList>
            <person name="Capua I."/>
            <person name="De Benedictis P."/>
            <person name="Joannis T."/>
            <person name="Lombin L.H."/>
            <person name="Cattoli G."/>
        </authorList>
    </citation>
    <scope>NUCLEOTIDE SEQUENCE [LARGE SCALE GENOMIC DNA]</scope>
    <source>
        <strain evidence="7 8">ISLP-3</strain>
    </source>
</reference>
<dbReference type="PANTHER" id="PTHR43376:SF1">
    <property type="entry name" value="OLIGOPEPTIDE TRANSPORT SYSTEM PERMEASE PROTEIN"/>
    <property type="match status" value="1"/>
</dbReference>
<evidence type="ECO:0000259" key="6">
    <source>
        <dbReference type="PROSITE" id="PS50928"/>
    </source>
</evidence>
<dbReference type="InterPro" id="IPR035906">
    <property type="entry name" value="MetI-like_sf"/>
</dbReference>
<comment type="subcellular location">
    <subcellularLocation>
        <location evidence="5">Cell membrane</location>
        <topology evidence="5">Multi-pass membrane protein</topology>
    </subcellularLocation>
    <subcellularLocation>
        <location evidence="1">Membrane</location>
        <topology evidence="1">Multi-pass membrane protein</topology>
    </subcellularLocation>
</comment>
<dbReference type="GO" id="GO:0055085">
    <property type="term" value="P:transmembrane transport"/>
    <property type="evidence" value="ECO:0007669"/>
    <property type="project" value="InterPro"/>
</dbReference>
<dbReference type="SUPFAM" id="SSF161098">
    <property type="entry name" value="MetI-like"/>
    <property type="match status" value="1"/>
</dbReference>
<keyword evidence="3 5" id="KW-1133">Transmembrane helix</keyword>
<dbReference type="AlphaFoldDB" id="A0A1G6HEK2"/>
<keyword evidence="5" id="KW-0813">Transport</keyword>
<dbReference type="RefSeq" id="WP_093181155.1">
    <property type="nucleotide sequence ID" value="NZ_FMYH01000001.1"/>
</dbReference>
<name>A0A1G6HEK2_9MICO</name>
<gene>
    <name evidence="7" type="ORF">SAMN05216410_0958</name>
</gene>
<dbReference type="STRING" id="1814289.SAMN05216410_0958"/>
<keyword evidence="4 5" id="KW-0472">Membrane</keyword>
<accession>A0A1G6HEK2</accession>